<dbReference type="InterPro" id="IPR042112">
    <property type="entry name" value="P_AcTrfase_dom2"/>
</dbReference>
<keyword evidence="3" id="KW-0808">Transferase</keyword>
<dbReference type="PANTHER" id="PTHR43356:SF1">
    <property type="entry name" value="PHOSPHATE ACETYLTRANSFERASE EUTD"/>
    <property type="match status" value="1"/>
</dbReference>
<dbReference type="InterPro" id="IPR042113">
    <property type="entry name" value="P_AcTrfase_dom1"/>
</dbReference>
<dbReference type="NCBIfam" id="TIGR00651">
    <property type="entry name" value="pta"/>
    <property type="match status" value="1"/>
</dbReference>
<evidence type="ECO:0000259" key="5">
    <source>
        <dbReference type="Pfam" id="PF01515"/>
    </source>
</evidence>
<dbReference type="InterPro" id="IPR012147">
    <property type="entry name" value="P_Ac_Bu_trans"/>
</dbReference>
<dbReference type="Gene3D" id="3.40.50.10950">
    <property type="match status" value="1"/>
</dbReference>
<dbReference type="Pfam" id="PF01515">
    <property type="entry name" value="PTA_PTB"/>
    <property type="match status" value="1"/>
</dbReference>
<evidence type="ECO:0000256" key="4">
    <source>
        <dbReference type="ARBA" id="ARBA00023315"/>
    </source>
</evidence>
<organism evidence="6 7">
    <name type="scientific">Sedimenticola thiotaurini</name>
    <dbReference type="NCBI Taxonomy" id="1543721"/>
    <lineage>
        <taxon>Bacteria</taxon>
        <taxon>Pseudomonadati</taxon>
        <taxon>Pseudomonadota</taxon>
        <taxon>Gammaproteobacteria</taxon>
        <taxon>Chromatiales</taxon>
        <taxon>Sedimenticolaceae</taxon>
        <taxon>Sedimenticola</taxon>
    </lineage>
</organism>
<protein>
    <recommendedName>
        <fullName evidence="2">phosphate acetyltransferase</fullName>
        <ecNumber evidence="2">2.3.1.8</ecNumber>
    </recommendedName>
</protein>
<feature type="domain" description="Phosphate acetyl/butaryl transferase" evidence="5">
    <location>
        <begin position="3"/>
        <end position="320"/>
    </location>
</feature>
<proteinExistence type="inferred from homology"/>
<evidence type="ECO:0000256" key="2">
    <source>
        <dbReference type="ARBA" id="ARBA00012707"/>
    </source>
</evidence>
<dbReference type="InterPro" id="IPR002505">
    <property type="entry name" value="PTA_PTB"/>
</dbReference>
<dbReference type="GO" id="GO:0008959">
    <property type="term" value="F:phosphate acetyltransferase activity"/>
    <property type="evidence" value="ECO:0007669"/>
    <property type="project" value="UniProtKB-EC"/>
</dbReference>
<dbReference type="PANTHER" id="PTHR43356">
    <property type="entry name" value="PHOSPHATE ACETYLTRANSFERASE"/>
    <property type="match status" value="1"/>
</dbReference>
<dbReference type="AlphaFoldDB" id="A0A0F7JVB4"/>
<keyword evidence="7" id="KW-1185">Reference proteome</keyword>
<dbReference type="Gene3D" id="3.40.50.10750">
    <property type="entry name" value="Isocitrate/Isopropylmalate dehydrogenase-like"/>
    <property type="match status" value="1"/>
</dbReference>
<keyword evidence="4" id="KW-0012">Acyltransferase</keyword>
<dbReference type="OrthoDB" id="9808984at2"/>
<dbReference type="KEGG" id="seds:AAY24_03055"/>
<reference evidence="6 7" key="1">
    <citation type="journal article" date="2015" name="Genome Announc.">
        <title>Complete Genome Sequence of Sedimenticola thiotaurini Strain SIP-G1, a Polyphosphate- and Polyhydroxyalkanoate-Accumulating Sulfur-Oxidizing Gammaproteobacterium Isolated from Salt Marsh Sediments.</title>
        <authorList>
            <person name="Flood B.E."/>
            <person name="Jones D.S."/>
            <person name="Bailey J.V."/>
        </authorList>
    </citation>
    <scope>NUCLEOTIDE SEQUENCE [LARGE SCALE GENOMIC DNA]</scope>
    <source>
        <strain evidence="6 7">SIP-G1</strain>
    </source>
</reference>
<dbReference type="RefSeq" id="WP_046858435.1">
    <property type="nucleotide sequence ID" value="NZ_CP011412.1"/>
</dbReference>
<dbReference type="Proteomes" id="UP000034410">
    <property type="component" value="Chromosome"/>
</dbReference>
<dbReference type="PATRIC" id="fig|1543721.4.peg.641"/>
<dbReference type="NCBIfam" id="NF007233">
    <property type="entry name" value="PRK09653.1"/>
    <property type="match status" value="1"/>
</dbReference>
<evidence type="ECO:0000256" key="3">
    <source>
        <dbReference type="ARBA" id="ARBA00022679"/>
    </source>
</evidence>
<comment type="similarity">
    <text evidence="1">Belongs to the phosphate acetyltransferase and butyryltransferase family.</text>
</comment>
<sequence>MKLLEQCRANCRKNPQRIVFPDALDIRLLHAANKLQSEGLAQPILIGNPFELRDYASRRGASMPCFSIAYPDQSTLFEQYVDTYMGLGDKEMSRDDARQAMRNPLNYGAMMVRNGQADICIAGNLSTTGEVLRTALKVIGVAEQHRTVSSFFLMTSADGSDVRLFADAGVVPTPTVEQLAEIAMDAAENFEKLTGDTARVAMLSFSTKGSSDHPSARRVREAFELVHRKAPDLIVDGELQFDAAVVPEVAARKTPDSPLQGNSNVMIFPSLDAGNIAYKVAQRLGHYQALGPFLEGLRKPMHDLSRGCSVDDIVDLAVLASCLATR</sequence>
<gene>
    <name evidence="6" type="ORF">AAY24_03055</name>
</gene>
<name>A0A0F7JVB4_9GAMM</name>
<accession>A0A0F7JVB4</accession>
<dbReference type="PIRSF" id="PIRSF000428">
    <property type="entry name" value="P_Ac_trans"/>
    <property type="match status" value="1"/>
</dbReference>
<dbReference type="InterPro" id="IPR004614">
    <property type="entry name" value="P_AcTrfase"/>
</dbReference>
<evidence type="ECO:0000313" key="6">
    <source>
        <dbReference type="EMBL" id="AKH19497.1"/>
    </source>
</evidence>
<dbReference type="EMBL" id="CP011412">
    <property type="protein sequence ID" value="AKH19497.1"/>
    <property type="molecule type" value="Genomic_DNA"/>
</dbReference>
<dbReference type="EC" id="2.3.1.8" evidence="2"/>
<dbReference type="SUPFAM" id="SSF53659">
    <property type="entry name" value="Isocitrate/Isopropylmalate dehydrogenase-like"/>
    <property type="match status" value="1"/>
</dbReference>
<evidence type="ECO:0000313" key="7">
    <source>
        <dbReference type="Proteomes" id="UP000034410"/>
    </source>
</evidence>
<dbReference type="InterPro" id="IPR050500">
    <property type="entry name" value="Phos_Acetyltrans/Butyryltrans"/>
</dbReference>
<evidence type="ECO:0000256" key="1">
    <source>
        <dbReference type="ARBA" id="ARBA00005656"/>
    </source>
</evidence>